<evidence type="ECO:0000313" key="2">
    <source>
        <dbReference type="EMBL" id="CAL5998609.1"/>
    </source>
</evidence>
<accession>A0AA86N531</accession>
<keyword evidence="3" id="KW-1185">Reference proteome</keyword>
<name>A0AA86N531_9EUKA</name>
<organism evidence="1">
    <name type="scientific">Hexamita inflata</name>
    <dbReference type="NCBI Taxonomy" id="28002"/>
    <lineage>
        <taxon>Eukaryota</taxon>
        <taxon>Metamonada</taxon>
        <taxon>Diplomonadida</taxon>
        <taxon>Hexamitidae</taxon>
        <taxon>Hexamitinae</taxon>
        <taxon>Hexamita</taxon>
    </lineage>
</organism>
<evidence type="ECO:0000313" key="3">
    <source>
        <dbReference type="Proteomes" id="UP001642409"/>
    </source>
</evidence>
<sequence length="140" mass="16268">MSVARAYLWMILRVDNFVCSNCQDNYQTKYYPVNCEKYLRNDLNFSLNAEKQDSNMLTSGFRRSNSQTQTIYCALKQCKMNHITKVEFSKRMKSFIQQIHEASNDTVETQQSFGLANIKTEAKPDSDVELVTPISNSIWK</sequence>
<evidence type="ECO:0000313" key="1">
    <source>
        <dbReference type="EMBL" id="CAI9912719.1"/>
    </source>
</evidence>
<comment type="caution">
    <text evidence="1">The sequence shown here is derived from an EMBL/GenBank/DDBJ whole genome shotgun (WGS) entry which is preliminary data.</text>
</comment>
<dbReference type="EMBL" id="CATOUU010000003">
    <property type="protein sequence ID" value="CAI9912719.1"/>
    <property type="molecule type" value="Genomic_DNA"/>
</dbReference>
<dbReference type="EMBL" id="CAXDID020000038">
    <property type="protein sequence ID" value="CAL5998609.1"/>
    <property type="molecule type" value="Genomic_DNA"/>
</dbReference>
<proteinExistence type="predicted"/>
<dbReference type="Proteomes" id="UP001642409">
    <property type="component" value="Unassembled WGS sequence"/>
</dbReference>
<dbReference type="AlphaFoldDB" id="A0AA86N531"/>
<reference evidence="1" key="1">
    <citation type="submission" date="2023-06" db="EMBL/GenBank/DDBJ databases">
        <authorList>
            <person name="Kurt Z."/>
        </authorList>
    </citation>
    <scope>NUCLEOTIDE SEQUENCE</scope>
</reference>
<gene>
    <name evidence="2" type="ORF">HINF_LOCUS15819</name>
    <name evidence="1" type="ORF">HINF_LOCUS364</name>
</gene>
<reference evidence="2 3" key="2">
    <citation type="submission" date="2024-07" db="EMBL/GenBank/DDBJ databases">
        <authorList>
            <person name="Akdeniz Z."/>
        </authorList>
    </citation>
    <scope>NUCLEOTIDE SEQUENCE [LARGE SCALE GENOMIC DNA]</scope>
</reference>
<protein>
    <submittedName>
        <fullName evidence="2">Hypothetical_protein</fullName>
    </submittedName>
</protein>